<sequence length="78" mass="8590">MTLRIDKLPDRTPVKLTISVDPDLAAALADYAAIYRQTYGEEEKPETLIPAMLENFLGADAGFKRARKALHTNASKGE</sequence>
<comment type="caution">
    <text evidence="1">The sequence shown here is derived from an EMBL/GenBank/DDBJ whole genome shotgun (WGS) entry which is preliminary data.</text>
</comment>
<dbReference type="RefSeq" id="WP_104828369.1">
    <property type="nucleotide sequence ID" value="NZ_PJCH01000001.1"/>
</dbReference>
<organism evidence="1 2">
    <name type="scientific">Hyphococcus luteus</name>
    <dbReference type="NCBI Taxonomy" id="2058213"/>
    <lineage>
        <taxon>Bacteria</taxon>
        <taxon>Pseudomonadati</taxon>
        <taxon>Pseudomonadota</taxon>
        <taxon>Alphaproteobacteria</taxon>
        <taxon>Parvularculales</taxon>
        <taxon>Parvularculaceae</taxon>
        <taxon>Hyphococcus</taxon>
    </lineage>
</organism>
<dbReference type="OrthoDB" id="9803810at2"/>
<gene>
    <name evidence="1" type="ORF">CW354_02055</name>
</gene>
<name>A0A2S7KB23_9PROT</name>
<accession>A0A2S7KB23</accession>
<proteinExistence type="predicted"/>
<evidence type="ECO:0000313" key="2">
    <source>
        <dbReference type="Proteomes" id="UP000239504"/>
    </source>
</evidence>
<dbReference type="Proteomes" id="UP000239504">
    <property type="component" value="Unassembled WGS sequence"/>
</dbReference>
<evidence type="ECO:0000313" key="1">
    <source>
        <dbReference type="EMBL" id="PQA89667.1"/>
    </source>
</evidence>
<protein>
    <submittedName>
        <fullName evidence="1">DUF2274 domain-containing protein</fullName>
    </submittedName>
</protein>
<dbReference type="Pfam" id="PF10038">
    <property type="entry name" value="DUF2274"/>
    <property type="match status" value="1"/>
</dbReference>
<dbReference type="EMBL" id="PJCH01000001">
    <property type="protein sequence ID" value="PQA89667.1"/>
    <property type="molecule type" value="Genomic_DNA"/>
</dbReference>
<dbReference type="InterPro" id="IPR018733">
    <property type="entry name" value="DUF2274"/>
</dbReference>
<keyword evidence="2" id="KW-1185">Reference proteome</keyword>
<reference evidence="1 2" key="1">
    <citation type="submission" date="2017-12" db="EMBL/GenBank/DDBJ databases">
        <authorList>
            <person name="Hurst M.R.H."/>
        </authorList>
    </citation>
    <scope>NUCLEOTIDE SEQUENCE [LARGE SCALE GENOMIC DNA]</scope>
    <source>
        <strain evidence="1 2">SY-3-19</strain>
    </source>
</reference>
<dbReference type="AlphaFoldDB" id="A0A2S7KB23"/>